<organism evidence="2 3">
    <name type="scientific">Acanthosepion pharaonis</name>
    <name type="common">Pharaoh cuttlefish</name>
    <name type="synonym">Sepia pharaonis</name>
    <dbReference type="NCBI Taxonomy" id="158019"/>
    <lineage>
        <taxon>Eukaryota</taxon>
        <taxon>Metazoa</taxon>
        <taxon>Spiralia</taxon>
        <taxon>Lophotrochozoa</taxon>
        <taxon>Mollusca</taxon>
        <taxon>Cephalopoda</taxon>
        <taxon>Coleoidea</taxon>
        <taxon>Decapodiformes</taxon>
        <taxon>Sepiida</taxon>
        <taxon>Sepiina</taxon>
        <taxon>Sepiidae</taxon>
        <taxon>Acanthosepion</taxon>
    </lineage>
</organism>
<feature type="transmembrane region" description="Helical" evidence="1">
    <location>
        <begin position="12"/>
        <end position="32"/>
    </location>
</feature>
<evidence type="ECO:0000313" key="2">
    <source>
        <dbReference type="EMBL" id="CAE1316356.1"/>
    </source>
</evidence>
<feature type="transmembrane region" description="Helical" evidence="1">
    <location>
        <begin position="38"/>
        <end position="56"/>
    </location>
</feature>
<name>A0A812E3F7_ACAPH</name>
<keyword evidence="3" id="KW-1185">Reference proteome</keyword>
<proteinExistence type="predicted"/>
<feature type="transmembrane region" description="Helical" evidence="1">
    <location>
        <begin position="122"/>
        <end position="144"/>
    </location>
</feature>
<evidence type="ECO:0000256" key="1">
    <source>
        <dbReference type="SAM" id="Phobius"/>
    </source>
</evidence>
<reference evidence="2" key="1">
    <citation type="submission" date="2021-01" db="EMBL/GenBank/DDBJ databases">
        <authorList>
            <person name="Li R."/>
            <person name="Bekaert M."/>
        </authorList>
    </citation>
    <scope>NUCLEOTIDE SEQUENCE</scope>
    <source>
        <strain evidence="2">Farmed</strain>
    </source>
</reference>
<keyword evidence="1" id="KW-1133">Transmembrane helix</keyword>
<dbReference type="AlphaFoldDB" id="A0A812E3F7"/>
<protein>
    <submittedName>
        <fullName evidence="2">Uncharacterized protein</fullName>
    </submittedName>
</protein>
<feature type="transmembrane region" description="Helical" evidence="1">
    <location>
        <begin position="156"/>
        <end position="177"/>
    </location>
</feature>
<gene>
    <name evidence="2" type="ORF">SPHA_67115</name>
</gene>
<keyword evidence="1" id="KW-0812">Transmembrane</keyword>
<keyword evidence="1" id="KW-0472">Membrane</keyword>
<comment type="caution">
    <text evidence="2">The sequence shown here is derived from an EMBL/GenBank/DDBJ whole genome shotgun (WGS) entry which is preliminary data.</text>
</comment>
<dbReference type="EMBL" id="CAHIKZ030004854">
    <property type="protein sequence ID" value="CAE1316356.1"/>
    <property type="molecule type" value="Genomic_DNA"/>
</dbReference>
<sequence length="184" mass="22100">MTKCIDHIKEKHLIFLSFFFFLHKCHFLRFFLFFSFSFLLISFSSFFLSFLYNVYLSSRFDTLPSSRAEVYFLFWINLVKDALKSEITLDFSFFRMHEFIVGFRKYRKLVCLARMPKKINSFLLFIFHYFFLFFCLYFITWTFISKRSDPGVPSFSLSLSLPPSLSLSLSLSFSLSLKQKTNKK</sequence>
<accession>A0A812E3F7</accession>
<evidence type="ECO:0000313" key="3">
    <source>
        <dbReference type="Proteomes" id="UP000597762"/>
    </source>
</evidence>
<dbReference type="Proteomes" id="UP000597762">
    <property type="component" value="Unassembled WGS sequence"/>
</dbReference>